<organism evidence="1 2">
    <name type="scientific">Tetradesmus obliquus</name>
    <name type="common">Green alga</name>
    <name type="synonym">Acutodesmus obliquus</name>
    <dbReference type="NCBI Taxonomy" id="3088"/>
    <lineage>
        <taxon>Eukaryota</taxon>
        <taxon>Viridiplantae</taxon>
        <taxon>Chlorophyta</taxon>
        <taxon>core chlorophytes</taxon>
        <taxon>Chlorophyceae</taxon>
        <taxon>CS clade</taxon>
        <taxon>Sphaeropleales</taxon>
        <taxon>Scenedesmaceae</taxon>
        <taxon>Tetradesmus</taxon>
    </lineage>
</organism>
<evidence type="ECO:0000313" key="1">
    <source>
        <dbReference type="EMBL" id="SZX63659.1"/>
    </source>
</evidence>
<reference evidence="1 2" key="1">
    <citation type="submission" date="2016-10" db="EMBL/GenBank/DDBJ databases">
        <authorList>
            <person name="Cai Z."/>
        </authorList>
    </citation>
    <scope>NUCLEOTIDE SEQUENCE [LARGE SCALE GENOMIC DNA]</scope>
</reference>
<proteinExistence type="predicted"/>
<evidence type="ECO:0000313" key="2">
    <source>
        <dbReference type="Proteomes" id="UP000256970"/>
    </source>
</evidence>
<keyword evidence="2" id="KW-1185">Reference proteome</keyword>
<dbReference type="AlphaFoldDB" id="A0A383VFU8"/>
<protein>
    <submittedName>
        <fullName evidence="1">Uncharacterized protein</fullName>
    </submittedName>
</protein>
<dbReference type="Proteomes" id="UP000256970">
    <property type="component" value="Unassembled WGS sequence"/>
</dbReference>
<sequence>MSVWRFALGPVLKTQRKAWRLPQRPSSARRAARPLLCETGIPLSALQAAVDGSLSRAAADNCAQWGSVAWQVPAWQGRTYAVRLYAVARHAATAAPADADADANAAADASPADGAAAAAAGHAAAGDAGAAVLAPAVAGASGVSCTLELSLSHGQGMPAGSLGYMVYRIRVLPAPPGPNFNDGVDGPAHRGIETPWCQAQLCSYPHQPQRKADIFELGAFRTYVECERKLREQGLVHADGTLKMQLLIKDVQ</sequence>
<name>A0A383VFU8_TETOB</name>
<gene>
    <name evidence="1" type="ORF">BQ4739_LOCUS4212</name>
</gene>
<dbReference type="EMBL" id="FNXT01000336">
    <property type="protein sequence ID" value="SZX63659.1"/>
    <property type="molecule type" value="Genomic_DNA"/>
</dbReference>
<accession>A0A383VFU8</accession>